<feature type="domain" description="Aldehyde dehydrogenase" evidence="1">
    <location>
        <begin position="49"/>
        <end position="225"/>
    </location>
</feature>
<dbReference type="Proteomes" id="UP000695022">
    <property type="component" value="Unplaced"/>
</dbReference>
<dbReference type="InterPro" id="IPR016163">
    <property type="entry name" value="Ald_DH_C"/>
</dbReference>
<dbReference type="InterPro" id="IPR016162">
    <property type="entry name" value="Ald_DH_N"/>
</dbReference>
<evidence type="ECO:0000259" key="1">
    <source>
        <dbReference type="Pfam" id="PF00171"/>
    </source>
</evidence>
<sequence>MLRTAFSRPLVGLRTFFTHSTHSKRPSLNITEPLNYVGGRQTAPRDALASFQVQDPATGDVICTCPGSGQVDIDKAVEVARQAFVGWSETPGVERARILTSAAKKLRERIEIVSEMESRDCGKPIWEARVDIEAAADSFTYMAGHAATTSGVGQHVRLPGGSFAMVCREPIGVCAAIGVWNFPLLTVPGRRVQRSPAADTMVYKTVAAHSAHRVIVAEIFEDAGCEGRLQRRAGAGDTETCFAVIKMSRRCPSQAVLLLASSGRAIVHKYTIRIEKVCSNATRVYVQSSIMEQFVTKLIRETEGLKIGDPLEEDTRIGATISQKQLDKVVAFVGRAIEEGAKVETGGKRFVPTDPHLENGFYFSPTIMTNCRDTMQIVNEEIFGAVVTILPFETEEEVVTRANNTRLGLAGGVFTRDVQRAHRVANRLQAGGICINNYNIYPPEVPFGGHKMSGIGRENGYAVIDHYTQLKTIYVEMNNVESPFTG</sequence>
<proteinExistence type="predicted"/>
<dbReference type="Gene3D" id="3.40.309.10">
    <property type="entry name" value="Aldehyde Dehydrogenase, Chain A, domain 2"/>
    <property type="match status" value="1"/>
</dbReference>
<gene>
    <name evidence="3" type="primary">LOC106815865</name>
</gene>
<dbReference type="GeneID" id="106815865"/>
<accession>A0ABM1EUK4</accession>
<dbReference type="InterPro" id="IPR015590">
    <property type="entry name" value="Aldehyde_DH_dom"/>
</dbReference>
<dbReference type="SUPFAM" id="SSF53720">
    <property type="entry name" value="ALDH-like"/>
    <property type="match status" value="1"/>
</dbReference>
<dbReference type="RefSeq" id="XP_014675875.1">
    <property type="nucleotide sequence ID" value="XM_014820389.1"/>
</dbReference>
<keyword evidence="2" id="KW-1185">Reference proteome</keyword>
<evidence type="ECO:0000313" key="3">
    <source>
        <dbReference type="RefSeq" id="XP_014675875.1"/>
    </source>
</evidence>
<protein>
    <submittedName>
        <fullName evidence="3">Aldehyde dehydrogenase family 9 member A1-A-like</fullName>
    </submittedName>
</protein>
<feature type="domain" description="Aldehyde dehydrogenase" evidence="1">
    <location>
        <begin position="265"/>
        <end position="473"/>
    </location>
</feature>
<dbReference type="InterPro" id="IPR016161">
    <property type="entry name" value="Ald_DH/histidinol_DH"/>
</dbReference>
<reference evidence="3" key="1">
    <citation type="submission" date="2025-08" db="UniProtKB">
        <authorList>
            <consortium name="RefSeq"/>
        </authorList>
    </citation>
    <scope>IDENTIFICATION</scope>
</reference>
<evidence type="ECO:0000313" key="2">
    <source>
        <dbReference type="Proteomes" id="UP000695022"/>
    </source>
</evidence>
<organism evidence="2 3">
    <name type="scientific">Priapulus caudatus</name>
    <name type="common">Priapulid worm</name>
    <dbReference type="NCBI Taxonomy" id="37621"/>
    <lineage>
        <taxon>Eukaryota</taxon>
        <taxon>Metazoa</taxon>
        <taxon>Ecdysozoa</taxon>
        <taxon>Scalidophora</taxon>
        <taxon>Priapulida</taxon>
        <taxon>Priapulimorpha</taxon>
        <taxon>Priapulimorphida</taxon>
        <taxon>Priapulidae</taxon>
        <taxon>Priapulus</taxon>
    </lineage>
</organism>
<dbReference type="PANTHER" id="PTHR11699">
    <property type="entry name" value="ALDEHYDE DEHYDROGENASE-RELATED"/>
    <property type="match status" value="1"/>
</dbReference>
<dbReference type="Pfam" id="PF00171">
    <property type="entry name" value="Aldedh"/>
    <property type="match status" value="2"/>
</dbReference>
<dbReference type="Gene3D" id="3.40.605.10">
    <property type="entry name" value="Aldehyde Dehydrogenase, Chain A, domain 1"/>
    <property type="match status" value="2"/>
</dbReference>
<name>A0ABM1EUK4_PRICU</name>